<dbReference type="InterPro" id="IPR046462">
    <property type="entry name" value="TerL_nuclease"/>
</dbReference>
<dbReference type="Gene3D" id="3.40.50.300">
    <property type="entry name" value="P-loop containing nucleotide triphosphate hydrolases"/>
    <property type="match status" value="1"/>
</dbReference>
<name>A0A6J5KGN6_9CAUD</name>
<organism evidence="3">
    <name type="scientific">uncultured Caudovirales phage</name>
    <dbReference type="NCBI Taxonomy" id="2100421"/>
    <lineage>
        <taxon>Viruses</taxon>
        <taxon>Duplodnaviria</taxon>
        <taxon>Heunggongvirae</taxon>
        <taxon>Uroviricota</taxon>
        <taxon>Caudoviricetes</taxon>
        <taxon>Peduoviridae</taxon>
        <taxon>Maltschvirus</taxon>
        <taxon>Maltschvirus maltsch</taxon>
    </lineage>
</organism>
<dbReference type="EMBL" id="LR796142">
    <property type="protein sequence ID" value="CAB4121144.1"/>
    <property type="molecule type" value="Genomic_DNA"/>
</dbReference>
<dbReference type="Pfam" id="PF03354">
    <property type="entry name" value="TerL_ATPase"/>
    <property type="match status" value="1"/>
</dbReference>
<feature type="domain" description="Terminase large subunit-like endonuclease" evidence="2">
    <location>
        <begin position="264"/>
        <end position="540"/>
    </location>
</feature>
<dbReference type="Pfam" id="PF20441">
    <property type="entry name" value="TerL_nuclease"/>
    <property type="match status" value="1"/>
</dbReference>
<evidence type="ECO:0000259" key="1">
    <source>
        <dbReference type="Pfam" id="PF03354"/>
    </source>
</evidence>
<dbReference type="InterPro" id="IPR027417">
    <property type="entry name" value="P-loop_NTPase"/>
</dbReference>
<accession>A0A6J5KGN6</accession>
<protein>
    <submittedName>
        <fullName evidence="3">Terminase large subunit, Lambdalikevirus-type</fullName>
    </submittedName>
</protein>
<reference evidence="3" key="1">
    <citation type="submission" date="2020-04" db="EMBL/GenBank/DDBJ databases">
        <authorList>
            <person name="Chiriac C."/>
            <person name="Salcher M."/>
            <person name="Ghai R."/>
            <person name="Kavagutti S V."/>
        </authorList>
    </citation>
    <scope>NUCLEOTIDE SEQUENCE</scope>
</reference>
<dbReference type="PANTHER" id="PTHR41287">
    <property type="match status" value="1"/>
</dbReference>
<feature type="domain" description="Terminase large subunit-like ATPase" evidence="1">
    <location>
        <begin position="83"/>
        <end position="250"/>
    </location>
</feature>
<dbReference type="PANTHER" id="PTHR41287:SF1">
    <property type="entry name" value="PROTEIN YMFN"/>
    <property type="match status" value="1"/>
</dbReference>
<dbReference type="InterPro" id="IPR046461">
    <property type="entry name" value="TerL_ATPase"/>
</dbReference>
<evidence type="ECO:0000259" key="2">
    <source>
        <dbReference type="Pfam" id="PF20441"/>
    </source>
</evidence>
<dbReference type="InterPro" id="IPR005021">
    <property type="entry name" value="Terminase_largesu-like"/>
</dbReference>
<sequence length="559" mass="62797">MNYSPLLEPAFAYAIGVVRGDILACEDIRLGCQRFLDMVERKDAPYEFVPAKAEHILRFVAFCRHVKGPHAGKPIVLAPCQILFLIAIYGFRDKRDHSLRWVTDVILFVPRKSGKTTLASIVALYELQFGDAGAEVFTLATNREQASICFDSSKAIVESMKSEFTAKFIIYRSELKKTGDTTSTYRALSRDNRKTGDGKNPSCAMIDEAAQIVDRNSIEVLHSGMGARKNPLRMYLTTASFTKETKFFEDLTHFRNVLRGAAQDNFRWFGLLYSVDPGDEWSNPDVWGKANPMLGVSVTRDHIAHMAAEAAAKPASLNEFLCKQLNIYVSANSAWIDRRYWDDSITPLPADKPESTFIAFDLAHSRDLNAVCTLHRYEEEDFYAKFMFFLPEESLSFVPNHYKSIYLQAVESGILKLTQGNVTDLNEIETYIKQQCKDHEIKEIGFDPYNAAVLVANLYGEGLPVKKVGQGMAVLSNPSKTAEQLILKKAIKHDGNPFVGWQLGNCEVYTDVNGNVKIRKNEADPSAKVDGIIAMIMALHCHLDNAFVSESFGFRSLEW</sequence>
<dbReference type="GO" id="GO:0004519">
    <property type="term" value="F:endonuclease activity"/>
    <property type="evidence" value="ECO:0007669"/>
    <property type="project" value="InterPro"/>
</dbReference>
<proteinExistence type="predicted"/>
<gene>
    <name evidence="3" type="ORF">UFOVP10_38</name>
</gene>
<evidence type="ECO:0000313" key="3">
    <source>
        <dbReference type="EMBL" id="CAB4121144.1"/>
    </source>
</evidence>